<evidence type="ECO:0000313" key="2">
    <source>
        <dbReference type="EMBL" id="KAJ8017672.1"/>
    </source>
</evidence>
<protein>
    <submittedName>
        <fullName evidence="2">Uncharacterized protein</fullName>
    </submittedName>
</protein>
<keyword evidence="3" id="KW-1185">Reference proteome</keyword>
<sequence length="166" mass="19758">MTTVQIELEKITQIGEKLGLKGQELKQFIEDERTRLKKERQERESERELRRKELEIQELKAKTPQQADSNRSVRNPKLPQFNEKVDDIDAYINRFERYVTSQGWDKKRDWAINLGALLQGRALYEYSTLPFSEASDYDKVKRAVLKAYKLNAEGFRKKFRYSRPII</sequence>
<evidence type="ECO:0000313" key="3">
    <source>
        <dbReference type="Proteomes" id="UP001152320"/>
    </source>
</evidence>
<dbReference type="PANTHER" id="PTHR46888">
    <property type="entry name" value="ZINC KNUCKLE DOMAINCONTAINING PROTEIN-RELATED"/>
    <property type="match status" value="1"/>
</dbReference>
<dbReference type="AlphaFoldDB" id="A0A9Q1BAQ4"/>
<gene>
    <name evidence="2" type="ORF">HOLleu_44755</name>
</gene>
<evidence type="ECO:0000256" key="1">
    <source>
        <dbReference type="SAM" id="MobiDB-lite"/>
    </source>
</evidence>
<dbReference type="PANTHER" id="PTHR46888:SF1">
    <property type="entry name" value="RIBONUCLEASE H"/>
    <property type="match status" value="1"/>
</dbReference>
<name>A0A9Q1BAQ4_HOLLE</name>
<dbReference type="EMBL" id="JAIZAY010001188">
    <property type="protein sequence ID" value="KAJ8017672.1"/>
    <property type="molecule type" value="Genomic_DNA"/>
</dbReference>
<comment type="caution">
    <text evidence="2">The sequence shown here is derived from an EMBL/GenBank/DDBJ whole genome shotgun (WGS) entry which is preliminary data.</text>
</comment>
<reference evidence="2" key="1">
    <citation type="submission" date="2021-10" db="EMBL/GenBank/DDBJ databases">
        <title>Tropical sea cucumber genome reveals ecological adaptation and Cuvierian tubules defense mechanism.</title>
        <authorList>
            <person name="Chen T."/>
        </authorList>
    </citation>
    <scope>NUCLEOTIDE SEQUENCE</scope>
    <source>
        <strain evidence="2">Nanhai2018</strain>
        <tissue evidence="2">Muscle</tissue>
    </source>
</reference>
<feature type="compositionally biased region" description="Polar residues" evidence="1">
    <location>
        <begin position="63"/>
        <end position="73"/>
    </location>
</feature>
<dbReference type="OrthoDB" id="6513910at2759"/>
<feature type="region of interest" description="Disordered" evidence="1">
    <location>
        <begin position="55"/>
        <end position="79"/>
    </location>
</feature>
<accession>A0A9Q1BAQ4</accession>
<proteinExistence type="predicted"/>
<organism evidence="2 3">
    <name type="scientific">Holothuria leucospilota</name>
    <name type="common">Black long sea cucumber</name>
    <name type="synonym">Mertensiothuria leucospilota</name>
    <dbReference type="NCBI Taxonomy" id="206669"/>
    <lineage>
        <taxon>Eukaryota</taxon>
        <taxon>Metazoa</taxon>
        <taxon>Echinodermata</taxon>
        <taxon>Eleutherozoa</taxon>
        <taxon>Echinozoa</taxon>
        <taxon>Holothuroidea</taxon>
        <taxon>Aspidochirotacea</taxon>
        <taxon>Aspidochirotida</taxon>
        <taxon>Holothuriidae</taxon>
        <taxon>Holothuria</taxon>
    </lineage>
</organism>
<dbReference type="Proteomes" id="UP001152320">
    <property type="component" value="Unassembled WGS sequence"/>
</dbReference>